<evidence type="ECO:0000313" key="12">
    <source>
        <dbReference type="Proteomes" id="UP001501407"/>
    </source>
</evidence>
<dbReference type="PANTHER" id="PTHR32243">
    <property type="entry name" value="MALTOSE TRANSPORT SYSTEM PERMEASE-RELATED"/>
    <property type="match status" value="1"/>
</dbReference>
<evidence type="ECO:0000256" key="4">
    <source>
        <dbReference type="ARBA" id="ARBA00022475"/>
    </source>
</evidence>
<comment type="subcellular location">
    <subcellularLocation>
        <location evidence="1 9">Cell membrane</location>
        <topology evidence="1 9">Multi-pass membrane protein</topology>
    </subcellularLocation>
</comment>
<dbReference type="Proteomes" id="UP001501407">
    <property type="component" value="Unassembled WGS sequence"/>
</dbReference>
<evidence type="ECO:0000259" key="10">
    <source>
        <dbReference type="PROSITE" id="PS50928"/>
    </source>
</evidence>
<evidence type="ECO:0000256" key="1">
    <source>
        <dbReference type="ARBA" id="ARBA00004651"/>
    </source>
</evidence>
<feature type="transmembrane region" description="Helical" evidence="9">
    <location>
        <begin position="300"/>
        <end position="321"/>
    </location>
</feature>
<feature type="domain" description="ABC transmembrane type-1" evidence="10">
    <location>
        <begin position="123"/>
        <end position="321"/>
    </location>
</feature>
<sequence length="336" mass="36083">MSEPQDRLTRPGRVDADNAALAVASGGSAEQFETASAGMMPAPRAERPVRRRSFGRWFGDTGWRHLVAIVVSVFAIFPLLYVLSASLNPNGTLTGSNALFSRIGIDAYVRILTDPAVPYPMWFLNTLIVATVTGFVMVFIGALAAYAFSRMRFSGRRVGLITIVVVQMFPQLLAVVAIFLMMSAIGDWFPAIGLNTLSGLILIYLGGALGVNTYLMYGFFNTIPKELDEAAKIDGAGHARIFFTIILRLVAPILAVVGLLSFIGIVNEYVIASVMLIDPEQQTLVVGLTKLVSNPRYADWAAFSAGAVMAAIPVVVLFLLLQKYIVGGLTAGATKG</sequence>
<keyword evidence="6 9" id="KW-0812">Transmembrane</keyword>
<keyword evidence="4" id="KW-1003">Cell membrane</keyword>
<proteinExistence type="inferred from homology"/>
<dbReference type="InterPro" id="IPR000515">
    <property type="entry name" value="MetI-like"/>
</dbReference>
<name>A0ABP9M1R5_9MICO</name>
<keyword evidence="5" id="KW-0762">Sugar transport</keyword>
<evidence type="ECO:0000256" key="3">
    <source>
        <dbReference type="ARBA" id="ARBA00022448"/>
    </source>
</evidence>
<evidence type="ECO:0000256" key="9">
    <source>
        <dbReference type="RuleBase" id="RU363032"/>
    </source>
</evidence>
<evidence type="ECO:0000313" key="11">
    <source>
        <dbReference type="EMBL" id="GAA5089155.1"/>
    </source>
</evidence>
<feature type="transmembrane region" description="Helical" evidence="9">
    <location>
        <begin position="160"/>
        <end position="185"/>
    </location>
</feature>
<evidence type="ECO:0000256" key="8">
    <source>
        <dbReference type="ARBA" id="ARBA00023136"/>
    </source>
</evidence>
<dbReference type="InterPro" id="IPR050901">
    <property type="entry name" value="BP-dep_ABC_trans_perm"/>
</dbReference>
<keyword evidence="12" id="KW-1185">Reference proteome</keyword>
<dbReference type="EMBL" id="BAABKZ010000001">
    <property type="protein sequence ID" value="GAA5089155.1"/>
    <property type="molecule type" value="Genomic_DNA"/>
</dbReference>
<keyword evidence="3 9" id="KW-0813">Transport</keyword>
<dbReference type="Gene3D" id="1.10.3720.10">
    <property type="entry name" value="MetI-like"/>
    <property type="match status" value="1"/>
</dbReference>
<comment type="similarity">
    <text evidence="2">Belongs to the binding-protein-dependent transport system permease family. MalFG subfamily.</text>
</comment>
<gene>
    <name evidence="11" type="ORF">GCM10025760_12660</name>
</gene>
<feature type="transmembrane region" description="Helical" evidence="9">
    <location>
        <begin position="122"/>
        <end position="148"/>
    </location>
</feature>
<accession>A0ABP9M1R5</accession>
<dbReference type="SUPFAM" id="SSF161098">
    <property type="entry name" value="MetI-like"/>
    <property type="match status" value="1"/>
</dbReference>
<evidence type="ECO:0000256" key="6">
    <source>
        <dbReference type="ARBA" id="ARBA00022692"/>
    </source>
</evidence>
<dbReference type="CDD" id="cd06261">
    <property type="entry name" value="TM_PBP2"/>
    <property type="match status" value="1"/>
</dbReference>
<evidence type="ECO:0000256" key="2">
    <source>
        <dbReference type="ARBA" id="ARBA00009047"/>
    </source>
</evidence>
<dbReference type="Pfam" id="PF00528">
    <property type="entry name" value="BPD_transp_1"/>
    <property type="match status" value="1"/>
</dbReference>
<dbReference type="InterPro" id="IPR035906">
    <property type="entry name" value="MetI-like_sf"/>
</dbReference>
<keyword evidence="8 9" id="KW-0472">Membrane</keyword>
<comment type="caution">
    <text evidence="11">The sequence shown here is derived from an EMBL/GenBank/DDBJ whole genome shotgun (WGS) entry which is preliminary data.</text>
</comment>
<evidence type="ECO:0000256" key="7">
    <source>
        <dbReference type="ARBA" id="ARBA00022989"/>
    </source>
</evidence>
<feature type="transmembrane region" description="Helical" evidence="9">
    <location>
        <begin position="241"/>
        <end position="266"/>
    </location>
</feature>
<feature type="transmembrane region" description="Helical" evidence="9">
    <location>
        <begin position="66"/>
        <end position="87"/>
    </location>
</feature>
<dbReference type="PANTHER" id="PTHR32243:SF50">
    <property type="entry name" value="MALTOSE_MALTODEXTRIN TRANSPORT SYSTEM PERMEASE PROTEIN MALG"/>
    <property type="match status" value="1"/>
</dbReference>
<evidence type="ECO:0000256" key="5">
    <source>
        <dbReference type="ARBA" id="ARBA00022597"/>
    </source>
</evidence>
<feature type="transmembrane region" description="Helical" evidence="9">
    <location>
        <begin position="197"/>
        <end position="220"/>
    </location>
</feature>
<protein>
    <submittedName>
        <fullName evidence="11">ABC transporter permease subunit</fullName>
    </submittedName>
</protein>
<keyword evidence="7 9" id="KW-1133">Transmembrane helix</keyword>
<reference evidence="12" key="1">
    <citation type="journal article" date="2019" name="Int. J. Syst. Evol. Microbiol.">
        <title>The Global Catalogue of Microorganisms (GCM) 10K type strain sequencing project: providing services to taxonomists for standard genome sequencing and annotation.</title>
        <authorList>
            <consortium name="The Broad Institute Genomics Platform"/>
            <consortium name="The Broad Institute Genome Sequencing Center for Infectious Disease"/>
            <person name="Wu L."/>
            <person name="Ma J."/>
        </authorList>
    </citation>
    <scope>NUCLEOTIDE SEQUENCE [LARGE SCALE GENOMIC DNA]</scope>
    <source>
        <strain evidence="12">JCM 18959</strain>
    </source>
</reference>
<organism evidence="11 12">
    <name type="scientific">Microbacterium yannicii</name>
    <dbReference type="NCBI Taxonomy" id="671622"/>
    <lineage>
        <taxon>Bacteria</taxon>
        <taxon>Bacillati</taxon>
        <taxon>Actinomycetota</taxon>
        <taxon>Actinomycetes</taxon>
        <taxon>Micrococcales</taxon>
        <taxon>Microbacteriaceae</taxon>
        <taxon>Microbacterium</taxon>
    </lineage>
</organism>
<dbReference type="PROSITE" id="PS50928">
    <property type="entry name" value="ABC_TM1"/>
    <property type="match status" value="1"/>
</dbReference>